<evidence type="ECO:0000256" key="1">
    <source>
        <dbReference type="ARBA" id="ARBA00001947"/>
    </source>
</evidence>
<comment type="cofactor">
    <cofactor evidence="1">
        <name>Zn(2+)</name>
        <dbReference type="ChEBI" id="CHEBI:29105"/>
    </cofactor>
</comment>
<dbReference type="SUPFAM" id="SSF53187">
    <property type="entry name" value="Zn-dependent exopeptidases"/>
    <property type="match status" value="1"/>
</dbReference>
<sequence>MTESLPLFEVLPRDLSAYREGNTGIDYVHRFESGRPGPHVLVNALTHGNEICGMVAATHLLDRGIRPQAGTLTVSFANVAAYESFDRAQPFASRQLVHNLNRIWSPEWLDGSQDSPELRRARELRPVVSAADHILDIHSTSHAVAPFWVYPGFARNGAAALAIGQPDIHLVMPKGMTTGAPLIQHGAHGTESGGVALVVECGQHFAQSAADLATDVTLRFLAHFGLIAPVDSPGNVSKPRRFELLVTPVIRTESFRFVRPVVGGETFAMGELIATDGPDEIRAVCEDCTIFMPARAAIVGREAVYLTRPLE</sequence>
<protein>
    <submittedName>
        <fullName evidence="6">Succinylglutamate desuccinylase/aspartoacylase family protein</fullName>
    </submittedName>
</protein>
<dbReference type="GO" id="GO:0046872">
    <property type="term" value="F:metal ion binding"/>
    <property type="evidence" value="ECO:0007669"/>
    <property type="project" value="UniProtKB-KW"/>
</dbReference>
<keyword evidence="2" id="KW-0479">Metal-binding</keyword>
<dbReference type="GO" id="GO:0005829">
    <property type="term" value="C:cytosol"/>
    <property type="evidence" value="ECO:0007669"/>
    <property type="project" value="TreeGrafter"/>
</dbReference>
<organism evidence="6 7">
    <name type="scientific">Caenimonas aquaedulcis</name>
    <dbReference type="NCBI Taxonomy" id="2793270"/>
    <lineage>
        <taxon>Bacteria</taxon>
        <taxon>Pseudomonadati</taxon>
        <taxon>Pseudomonadota</taxon>
        <taxon>Betaproteobacteria</taxon>
        <taxon>Burkholderiales</taxon>
        <taxon>Comamonadaceae</taxon>
        <taxon>Caenimonas</taxon>
    </lineage>
</organism>
<name>A0A931H3B1_9BURK</name>
<dbReference type="Pfam" id="PF24827">
    <property type="entry name" value="AstE_AspA_cat"/>
    <property type="match status" value="1"/>
</dbReference>
<gene>
    <name evidence="6" type="ORF">I5803_07085</name>
</gene>
<feature type="domain" description="Succinylglutamate desuccinylase/Aspartoacylase catalytic" evidence="5">
    <location>
        <begin position="36"/>
        <end position="144"/>
    </location>
</feature>
<evidence type="ECO:0000256" key="2">
    <source>
        <dbReference type="ARBA" id="ARBA00022723"/>
    </source>
</evidence>
<evidence type="ECO:0000313" key="7">
    <source>
        <dbReference type="Proteomes" id="UP000651050"/>
    </source>
</evidence>
<accession>A0A931H3B1</accession>
<proteinExistence type="predicted"/>
<evidence type="ECO:0000256" key="3">
    <source>
        <dbReference type="ARBA" id="ARBA00022801"/>
    </source>
</evidence>
<reference evidence="6" key="1">
    <citation type="submission" date="2020-11" db="EMBL/GenBank/DDBJ databases">
        <title>Bacterial whole genome sequence for Caenimonas sp. DR4.4.</title>
        <authorList>
            <person name="Le V."/>
            <person name="Ko S.-R."/>
            <person name="Ahn C.-Y."/>
            <person name="Oh H.-M."/>
        </authorList>
    </citation>
    <scope>NUCLEOTIDE SEQUENCE</scope>
    <source>
        <strain evidence="6">DR4.4</strain>
    </source>
</reference>
<dbReference type="InterPro" id="IPR050178">
    <property type="entry name" value="AspA/AstE_fam"/>
</dbReference>
<dbReference type="Proteomes" id="UP000651050">
    <property type="component" value="Unassembled WGS sequence"/>
</dbReference>
<dbReference type="Gene3D" id="3.40.630.10">
    <property type="entry name" value="Zn peptidases"/>
    <property type="match status" value="1"/>
</dbReference>
<keyword evidence="4" id="KW-0862">Zinc</keyword>
<dbReference type="AlphaFoldDB" id="A0A931H3B1"/>
<dbReference type="RefSeq" id="WP_196985673.1">
    <property type="nucleotide sequence ID" value="NZ_JADWYS010000001.1"/>
</dbReference>
<evidence type="ECO:0000313" key="6">
    <source>
        <dbReference type="EMBL" id="MBG9387776.1"/>
    </source>
</evidence>
<dbReference type="PANTHER" id="PTHR15162:SF7">
    <property type="entry name" value="SUCCINYLGLUTAMATE DESUCCINYLASE"/>
    <property type="match status" value="1"/>
</dbReference>
<keyword evidence="3" id="KW-0378">Hydrolase</keyword>
<dbReference type="PANTHER" id="PTHR15162">
    <property type="entry name" value="ASPARTOACYLASE"/>
    <property type="match status" value="1"/>
</dbReference>
<dbReference type="EMBL" id="JADWYS010000001">
    <property type="protein sequence ID" value="MBG9387776.1"/>
    <property type="molecule type" value="Genomic_DNA"/>
</dbReference>
<dbReference type="GO" id="GO:0016788">
    <property type="term" value="F:hydrolase activity, acting on ester bonds"/>
    <property type="evidence" value="ECO:0007669"/>
    <property type="project" value="InterPro"/>
</dbReference>
<evidence type="ECO:0000256" key="4">
    <source>
        <dbReference type="ARBA" id="ARBA00022833"/>
    </source>
</evidence>
<dbReference type="InterPro" id="IPR055438">
    <property type="entry name" value="AstE_AspA_cat"/>
</dbReference>
<comment type="caution">
    <text evidence="6">The sequence shown here is derived from an EMBL/GenBank/DDBJ whole genome shotgun (WGS) entry which is preliminary data.</text>
</comment>
<evidence type="ECO:0000259" key="5">
    <source>
        <dbReference type="Pfam" id="PF24827"/>
    </source>
</evidence>
<keyword evidence="7" id="KW-1185">Reference proteome</keyword>